<dbReference type="AlphaFoldDB" id="A0A9P6ZPW1"/>
<dbReference type="EMBL" id="JABBWD010000050">
    <property type="protein sequence ID" value="KAG1772998.1"/>
    <property type="molecule type" value="Genomic_DNA"/>
</dbReference>
<sequence>MQSVAARPISQRGMAKAISFTGGNRSEAMAILKYYLTNTTPQEFYAAVTTALSNRMILSTDVENFLSGLEGIGVATSSAHTAVRDNVLRHCLRCHQPYMERDNGPRSCIIPHIAHTIPAGTEVVQPPTVGVACCGAALSMSVAPISVHFMGRHTTSVENVEYNPINVKTCAERNCAGIPGNVVVFAERT</sequence>
<gene>
    <name evidence="1" type="ORF">EV702DRAFT_1048441</name>
</gene>
<dbReference type="Proteomes" id="UP000714275">
    <property type="component" value="Unassembled WGS sequence"/>
</dbReference>
<evidence type="ECO:0000313" key="2">
    <source>
        <dbReference type="Proteomes" id="UP000714275"/>
    </source>
</evidence>
<keyword evidence="2" id="KW-1185">Reference proteome</keyword>
<proteinExistence type="predicted"/>
<protein>
    <submittedName>
        <fullName evidence="1">Uncharacterized protein</fullName>
    </submittedName>
</protein>
<comment type="caution">
    <text evidence="1">The sequence shown here is derived from an EMBL/GenBank/DDBJ whole genome shotgun (WGS) entry which is preliminary data.</text>
</comment>
<reference evidence="1" key="1">
    <citation type="journal article" date="2020" name="New Phytol.">
        <title>Comparative genomics reveals dynamic genome evolution in host specialist ectomycorrhizal fungi.</title>
        <authorList>
            <person name="Lofgren L.A."/>
            <person name="Nguyen N.H."/>
            <person name="Vilgalys R."/>
            <person name="Ruytinx J."/>
            <person name="Liao H.L."/>
            <person name="Branco S."/>
            <person name="Kuo A."/>
            <person name="LaButti K."/>
            <person name="Lipzen A."/>
            <person name="Andreopoulos W."/>
            <person name="Pangilinan J."/>
            <person name="Riley R."/>
            <person name="Hundley H."/>
            <person name="Na H."/>
            <person name="Barry K."/>
            <person name="Grigoriev I.V."/>
            <person name="Stajich J.E."/>
            <person name="Kennedy P.G."/>
        </authorList>
    </citation>
    <scope>NUCLEOTIDE SEQUENCE</scope>
    <source>
        <strain evidence="1">DOB743</strain>
    </source>
</reference>
<dbReference type="OrthoDB" id="3245731at2759"/>
<name>A0A9P6ZPW1_9AGAM</name>
<organism evidence="1 2">
    <name type="scientific">Suillus placidus</name>
    <dbReference type="NCBI Taxonomy" id="48579"/>
    <lineage>
        <taxon>Eukaryota</taxon>
        <taxon>Fungi</taxon>
        <taxon>Dikarya</taxon>
        <taxon>Basidiomycota</taxon>
        <taxon>Agaricomycotina</taxon>
        <taxon>Agaricomycetes</taxon>
        <taxon>Agaricomycetidae</taxon>
        <taxon>Boletales</taxon>
        <taxon>Suillineae</taxon>
        <taxon>Suillaceae</taxon>
        <taxon>Suillus</taxon>
    </lineage>
</organism>
<evidence type="ECO:0000313" key="1">
    <source>
        <dbReference type="EMBL" id="KAG1772998.1"/>
    </source>
</evidence>
<accession>A0A9P6ZPW1</accession>